<evidence type="ECO:0000313" key="1">
    <source>
        <dbReference type="EMBL" id="MFC3323642.1"/>
    </source>
</evidence>
<comment type="caution">
    <text evidence="1">The sequence shown here is derived from an EMBL/GenBank/DDBJ whole genome shotgun (WGS) entry which is preliminary data.</text>
</comment>
<dbReference type="Proteomes" id="UP001595648">
    <property type="component" value="Unassembled WGS sequence"/>
</dbReference>
<keyword evidence="2" id="KW-1185">Reference proteome</keyword>
<proteinExistence type="predicted"/>
<gene>
    <name evidence="1" type="ORF">ACFOJ9_17955</name>
</gene>
<evidence type="ECO:0000313" key="2">
    <source>
        <dbReference type="Proteomes" id="UP001595648"/>
    </source>
</evidence>
<sequence length="85" mass="9094">MAVVLPINACPITAAKTHRCRTSPGVATILFVLATLVTGVADEEDDYADCLINTAIKIMRTQIVKDPAKALDEASKRCKAPPRVT</sequence>
<name>A0ABV7MRF5_9HYPH</name>
<dbReference type="RefSeq" id="WP_378980247.1">
    <property type="nucleotide sequence ID" value="NZ_JBHRVD010000001.1"/>
</dbReference>
<reference evidence="2" key="1">
    <citation type="journal article" date="2019" name="Int. J. Syst. Evol. Microbiol.">
        <title>The Global Catalogue of Microorganisms (GCM) 10K type strain sequencing project: providing services to taxonomists for standard genome sequencing and annotation.</title>
        <authorList>
            <consortium name="The Broad Institute Genomics Platform"/>
            <consortium name="The Broad Institute Genome Sequencing Center for Infectious Disease"/>
            <person name="Wu L."/>
            <person name="Ma J."/>
        </authorList>
    </citation>
    <scope>NUCLEOTIDE SEQUENCE [LARGE SCALE GENOMIC DNA]</scope>
    <source>
        <strain evidence="2">ICMP 19515</strain>
    </source>
</reference>
<protein>
    <submittedName>
        <fullName evidence="1">Uncharacterized protein</fullName>
    </submittedName>
</protein>
<accession>A0ABV7MRF5</accession>
<organism evidence="1 2">
    <name type="scientific">Mesorhizobium cantuariense</name>
    <dbReference type="NCBI Taxonomy" id="1300275"/>
    <lineage>
        <taxon>Bacteria</taxon>
        <taxon>Pseudomonadati</taxon>
        <taxon>Pseudomonadota</taxon>
        <taxon>Alphaproteobacteria</taxon>
        <taxon>Hyphomicrobiales</taxon>
        <taxon>Phyllobacteriaceae</taxon>
        <taxon>Mesorhizobium</taxon>
    </lineage>
</organism>
<dbReference type="EMBL" id="JBHRVD010000001">
    <property type="protein sequence ID" value="MFC3323642.1"/>
    <property type="molecule type" value="Genomic_DNA"/>
</dbReference>